<dbReference type="EMBL" id="BMKA01000001">
    <property type="protein sequence ID" value="GGA07694.1"/>
    <property type="molecule type" value="Genomic_DNA"/>
</dbReference>
<feature type="binding site" evidence="8">
    <location>
        <position position="42"/>
    </location>
    <ligand>
        <name>FMN</name>
        <dbReference type="ChEBI" id="CHEBI:58210"/>
        <note>ligand shared between dimeric partners</note>
    </ligand>
</feature>
<dbReference type="PANTHER" id="PTHR43821:SF1">
    <property type="entry name" value="NAD(P)H NITROREDUCTASE YDJA-RELATED"/>
    <property type="match status" value="1"/>
</dbReference>
<protein>
    <recommendedName>
        <fullName evidence="7">Putative NAD(P)H nitroreductase</fullName>
        <ecNumber evidence="7">1.-.-.-</ecNumber>
    </recommendedName>
</protein>
<dbReference type="PIRSF" id="PIRSF000232">
    <property type="entry name" value="YdjA"/>
    <property type="match status" value="1"/>
</dbReference>
<evidence type="ECO:0000256" key="1">
    <source>
        <dbReference type="ARBA" id="ARBA00007118"/>
    </source>
</evidence>
<dbReference type="Pfam" id="PF00881">
    <property type="entry name" value="Nitroreductase"/>
    <property type="match status" value="1"/>
</dbReference>
<feature type="binding site" description="in other chain" evidence="8">
    <location>
        <begin position="15"/>
        <end position="17"/>
    </location>
    <ligand>
        <name>FMN</name>
        <dbReference type="ChEBI" id="CHEBI:58210"/>
        <note>ligand shared between dimeric partners</note>
    </ligand>
</feature>
<evidence type="ECO:0000256" key="5">
    <source>
        <dbReference type="ARBA" id="ARBA00023002"/>
    </source>
</evidence>
<evidence type="ECO:0000313" key="11">
    <source>
        <dbReference type="Proteomes" id="UP000628017"/>
    </source>
</evidence>
<evidence type="ECO:0000256" key="8">
    <source>
        <dbReference type="PIRSR" id="PIRSR000232-1"/>
    </source>
</evidence>
<organism evidence="10 11">
    <name type="scientific">Neptunicoccus cionae</name>
    <dbReference type="NCBI Taxonomy" id="2035344"/>
    <lineage>
        <taxon>Bacteria</taxon>
        <taxon>Pseudomonadati</taxon>
        <taxon>Pseudomonadota</taxon>
        <taxon>Alphaproteobacteria</taxon>
        <taxon>Rhodobacterales</taxon>
        <taxon>Paracoccaceae</taxon>
        <taxon>Neptunicoccus</taxon>
    </lineage>
</organism>
<evidence type="ECO:0000313" key="10">
    <source>
        <dbReference type="EMBL" id="GGA07694.1"/>
    </source>
</evidence>
<proteinExistence type="inferred from homology"/>
<sequence>MPKKNAQALQFLLSRRSSSHKTLTHPVPDRDGVETILTAGARVPDHKMLEPFRFVVLQDAALNRLGTAVQGYGETTGIPQDKIDKAVFNFSNAPLGIAVVASLKPNEAIPEVEQTLAVGACCLSVLNAALASGWGANWITGWAAFDHPFLQANMGLEAGEYVAGFIFVGTPKSEPTDRKRPDLTAITTWVET</sequence>
<dbReference type="CDD" id="cd02135">
    <property type="entry name" value="YdjA-like"/>
    <property type="match status" value="1"/>
</dbReference>
<dbReference type="RefSeq" id="WP_188670483.1">
    <property type="nucleotide sequence ID" value="NZ_BMKA01000001.1"/>
</dbReference>
<dbReference type="EC" id="1.-.-.-" evidence="7"/>
<name>A0A916QS07_9RHOB</name>
<feature type="binding site" evidence="8">
    <location>
        <position position="46"/>
    </location>
    <ligand>
        <name>FMN</name>
        <dbReference type="ChEBI" id="CHEBI:58210"/>
        <note>ligand shared between dimeric partners</note>
    </ligand>
</feature>
<reference evidence="10" key="2">
    <citation type="submission" date="2020-09" db="EMBL/GenBank/DDBJ databases">
        <authorList>
            <person name="Sun Q."/>
            <person name="Zhou Y."/>
        </authorList>
    </citation>
    <scope>NUCLEOTIDE SEQUENCE</scope>
    <source>
        <strain evidence="10">CGMCC 1.15880</strain>
    </source>
</reference>
<dbReference type="Gene3D" id="3.40.109.10">
    <property type="entry name" value="NADH Oxidase"/>
    <property type="match status" value="1"/>
</dbReference>
<gene>
    <name evidence="10" type="ORF">GCM10011498_04430</name>
</gene>
<dbReference type="GO" id="GO:0016491">
    <property type="term" value="F:oxidoreductase activity"/>
    <property type="evidence" value="ECO:0007669"/>
    <property type="project" value="UniProtKB-UniRule"/>
</dbReference>
<evidence type="ECO:0000256" key="2">
    <source>
        <dbReference type="ARBA" id="ARBA00022630"/>
    </source>
</evidence>
<dbReference type="PANTHER" id="PTHR43821">
    <property type="entry name" value="NAD(P)H NITROREDUCTASE YDJA-RELATED"/>
    <property type="match status" value="1"/>
</dbReference>
<evidence type="ECO:0000256" key="4">
    <source>
        <dbReference type="ARBA" id="ARBA00022857"/>
    </source>
</evidence>
<dbReference type="AlphaFoldDB" id="A0A916QS07"/>
<keyword evidence="6 7" id="KW-0520">NAD</keyword>
<keyword evidence="3 7" id="KW-0288">FMN</keyword>
<dbReference type="InterPro" id="IPR052530">
    <property type="entry name" value="NAD(P)H_nitroreductase"/>
</dbReference>
<comment type="caution">
    <text evidence="10">The sequence shown here is derived from an EMBL/GenBank/DDBJ whole genome shotgun (WGS) entry which is preliminary data.</text>
</comment>
<feature type="binding site" description="in other chain" evidence="8">
    <location>
        <begin position="138"/>
        <end position="140"/>
    </location>
    <ligand>
        <name>FMN</name>
        <dbReference type="ChEBI" id="CHEBI:58210"/>
        <note>ligand shared between dimeric partners</note>
    </ligand>
</feature>
<reference evidence="10" key="1">
    <citation type="journal article" date="2014" name="Int. J. Syst. Evol. Microbiol.">
        <title>Complete genome sequence of Corynebacterium casei LMG S-19264T (=DSM 44701T), isolated from a smear-ripened cheese.</title>
        <authorList>
            <consortium name="US DOE Joint Genome Institute (JGI-PGF)"/>
            <person name="Walter F."/>
            <person name="Albersmeier A."/>
            <person name="Kalinowski J."/>
            <person name="Ruckert C."/>
        </authorList>
    </citation>
    <scope>NUCLEOTIDE SEQUENCE</scope>
    <source>
        <strain evidence="10">CGMCC 1.15880</strain>
    </source>
</reference>
<dbReference type="InterPro" id="IPR026021">
    <property type="entry name" value="YdjA-like"/>
</dbReference>
<comment type="cofactor">
    <cofactor evidence="8">
        <name>FMN</name>
        <dbReference type="ChEBI" id="CHEBI:58210"/>
    </cofactor>
    <text evidence="8">Binds 1 FMN per subunit.</text>
</comment>
<feature type="domain" description="Nitroreductase" evidence="9">
    <location>
        <begin position="14"/>
        <end position="169"/>
    </location>
</feature>
<dbReference type="Proteomes" id="UP000628017">
    <property type="component" value="Unassembled WGS sequence"/>
</dbReference>
<comment type="similarity">
    <text evidence="1 7">Belongs to the nitroreductase family.</text>
</comment>
<evidence type="ECO:0000256" key="6">
    <source>
        <dbReference type="ARBA" id="ARBA00023027"/>
    </source>
</evidence>
<dbReference type="InterPro" id="IPR000415">
    <property type="entry name" value="Nitroreductase-like"/>
</dbReference>
<evidence type="ECO:0000256" key="7">
    <source>
        <dbReference type="PIRNR" id="PIRNR000232"/>
    </source>
</evidence>
<keyword evidence="4 7" id="KW-0521">NADP</keyword>
<keyword evidence="11" id="KW-1185">Reference proteome</keyword>
<evidence type="ECO:0000256" key="3">
    <source>
        <dbReference type="ARBA" id="ARBA00022643"/>
    </source>
</evidence>
<dbReference type="SUPFAM" id="SSF55469">
    <property type="entry name" value="FMN-dependent nitroreductase-like"/>
    <property type="match status" value="1"/>
</dbReference>
<keyword evidence="5 7" id="KW-0560">Oxidoreductase</keyword>
<dbReference type="InterPro" id="IPR029479">
    <property type="entry name" value="Nitroreductase"/>
</dbReference>
<accession>A0A916QS07</accession>
<evidence type="ECO:0000259" key="9">
    <source>
        <dbReference type="Pfam" id="PF00881"/>
    </source>
</evidence>
<keyword evidence="2 7" id="KW-0285">Flavoprotein</keyword>